<dbReference type="InterPro" id="IPR023614">
    <property type="entry name" value="Porin_dom_sf"/>
</dbReference>
<evidence type="ECO:0000313" key="1">
    <source>
        <dbReference type="EMBL" id="SAL66593.1"/>
    </source>
</evidence>
<dbReference type="AlphaFoldDB" id="A0A158JDK9"/>
<organism evidence="1 2">
    <name type="scientific">Caballeronia udeis</name>
    <dbReference type="NCBI Taxonomy" id="1232866"/>
    <lineage>
        <taxon>Bacteria</taxon>
        <taxon>Pseudomonadati</taxon>
        <taxon>Pseudomonadota</taxon>
        <taxon>Betaproteobacteria</taxon>
        <taxon>Burkholderiales</taxon>
        <taxon>Burkholderiaceae</taxon>
        <taxon>Caballeronia</taxon>
    </lineage>
</organism>
<proteinExistence type="predicted"/>
<gene>
    <name evidence="1" type="ORF">AWB69_07540</name>
</gene>
<protein>
    <submittedName>
        <fullName evidence="1">Outer membrane protein (Porin)</fullName>
    </submittedName>
</protein>
<dbReference type="Proteomes" id="UP000054683">
    <property type="component" value="Unassembled WGS sequence"/>
</dbReference>
<dbReference type="Gene3D" id="2.40.160.10">
    <property type="entry name" value="Porin"/>
    <property type="match status" value="1"/>
</dbReference>
<sequence length="168" mass="17533">MTGFTPAGASNSNGEPDISASYSNVQYIAGSGSKFFYTQIWNTGGIVLHYKPLTVLDLAAGYSYTRATEANGITSAASYQQFTLSQYYSLSKRTGLYFVEAYQLAGGQTLGTNGAGDIINATADIGDGQNSAPSSPTGASADWCRAIRERIATFSVSICPSSISSVGT</sequence>
<dbReference type="EMBL" id="FCOK02000079">
    <property type="protein sequence ID" value="SAL66593.1"/>
    <property type="molecule type" value="Genomic_DNA"/>
</dbReference>
<reference evidence="1 2" key="1">
    <citation type="submission" date="2016-01" db="EMBL/GenBank/DDBJ databases">
        <authorList>
            <person name="Oliw E.H."/>
        </authorList>
    </citation>
    <scope>NUCLEOTIDE SEQUENCE [LARGE SCALE GENOMIC DNA]</scope>
    <source>
        <strain evidence="1">LMG 27134</strain>
    </source>
</reference>
<evidence type="ECO:0000313" key="2">
    <source>
        <dbReference type="Proteomes" id="UP000054683"/>
    </source>
</evidence>
<name>A0A158JDK9_9BURK</name>
<dbReference type="SUPFAM" id="SSF56935">
    <property type="entry name" value="Porins"/>
    <property type="match status" value="1"/>
</dbReference>
<accession>A0A158JDK9</accession>